<keyword evidence="3" id="KW-1185">Reference proteome</keyword>
<organism evidence="2 3">
    <name type="scientific">Gracilibacillus halotolerans</name>
    <dbReference type="NCBI Taxonomy" id="74386"/>
    <lineage>
        <taxon>Bacteria</taxon>
        <taxon>Bacillati</taxon>
        <taxon>Bacillota</taxon>
        <taxon>Bacilli</taxon>
        <taxon>Bacillales</taxon>
        <taxon>Bacillaceae</taxon>
        <taxon>Gracilibacillus</taxon>
    </lineage>
</organism>
<accession>A0A841RJ29</accession>
<evidence type="ECO:0000256" key="1">
    <source>
        <dbReference type="SAM" id="Phobius"/>
    </source>
</evidence>
<dbReference type="Proteomes" id="UP000572212">
    <property type="component" value="Unassembled WGS sequence"/>
</dbReference>
<comment type="caution">
    <text evidence="2">The sequence shown here is derived from an EMBL/GenBank/DDBJ whole genome shotgun (WGS) entry which is preliminary data.</text>
</comment>
<dbReference type="RefSeq" id="WP_184250974.1">
    <property type="nucleotide sequence ID" value="NZ_BAAACU010000034.1"/>
</dbReference>
<protein>
    <recommendedName>
        <fullName evidence="4">Sulfurtransferase</fullName>
    </recommendedName>
</protein>
<keyword evidence="1" id="KW-0812">Transmembrane</keyword>
<dbReference type="AlphaFoldDB" id="A0A841RJ29"/>
<sequence>MSSYVIFIVGFLFCIMIYKRYFPVLGIICKTNHQDNTSVMIVDLRDYNIDTKDDQSDMRIPYAYLKRFIQEIPKQQLHVIANDRLELHLGVRYLKSKGYQVGSYQISNCPCRRNKE</sequence>
<feature type="transmembrane region" description="Helical" evidence="1">
    <location>
        <begin position="6"/>
        <end position="22"/>
    </location>
</feature>
<evidence type="ECO:0008006" key="4">
    <source>
        <dbReference type="Google" id="ProtNLM"/>
    </source>
</evidence>
<reference evidence="2 3" key="1">
    <citation type="submission" date="2020-08" db="EMBL/GenBank/DDBJ databases">
        <title>Genomic Encyclopedia of Type Strains, Phase IV (KMG-IV): sequencing the most valuable type-strain genomes for metagenomic binning, comparative biology and taxonomic classification.</title>
        <authorList>
            <person name="Goeker M."/>
        </authorList>
    </citation>
    <scope>NUCLEOTIDE SEQUENCE [LARGE SCALE GENOMIC DNA]</scope>
    <source>
        <strain evidence="2 3">DSM 11805</strain>
    </source>
</reference>
<evidence type="ECO:0000313" key="3">
    <source>
        <dbReference type="Proteomes" id="UP000572212"/>
    </source>
</evidence>
<gene>
    <name evidence="2" type="ORF">GGQ92_003073</name>
</gene>
<keyword evidence="1" id="KW-1133">Transmembrane helix</keyword>
<name>A0A841RJ29_9BACI</name>
<dbReference type="EMBL" id="JACHON010000027">
    <property type="protein sequence ID" value="MBB6514250.1"/>
    <property type="molecule type" value="Genomic_DNA"/>
</dbReference>
<proteinExistence type="predicted"/>
<evidence type="ECO:0000313" key="2">
    <source>
        <dbReference type="EMBL" id="MBB6514250.1"/>
    </source>
</evidence>
<keyword evidence="1" id="KW-0472">Membrane</keyword>